<accession>A0ACA9PKY2</accession>
<evidence type="ECO:0000313" key="1">
    <source>
        <dbReference type="EMBL" id="CAG8713163.1"/>
    </source>
</evidence>
<proteinExistence type="predicted"/>
<comment type="caution">
    <text evidence="1">The sequence shown here is derived from an EMBL/GenBank/DDBJ whole genome shotgun (WGS) entry which is preliminary data.</text>
</comment>
<organism evidence="1 2">
    <name type="scientific">Acaulospora colombiana</name>
    <dbReference type="NCBI Taxonomy" id="27376"/>
    <lineage>
        <taxon>Eukaryota</taxon>
        <taxon>Fungi</taxon>
        <taxon>Fungi incertae sedis</taxon>
        <taxon>Mucoromycota</taxon>
        <taxon>Glomeromycotina</taxon>
        <taxon>Glomeromycetes</taxon>
        <taxon>Diversisporales</taxon>
        <taxon>Acaulosporaceae</taxon>
        <taxon>Acaulospora</taxon>
    </lineage>
</organism>
<dbReference type="EMBL" id="CAJVPT010035980">
    <property type="protein sequence ID" value="CAG8713163.1"/>
    <property type="molecule type" value="Genomic_DNA"/>
</dbReference>
<dbReference type="Proteomes" id="UP000789525">
    <property type="component" value="Unassembled WGS sequence"/>
</dbReference>
<sequence>MDLNGKYRANITADEELRIAGAFKDGEQVVVEPLSYDLLYPDSLESGRIIQLAQHLFALYSCLKTVENEIMKYCIFNPSCHILIFLLSSPKPPSTNEPGCPRVFGKILNSETNQTGQLEFKKLRKEHWQVAGQTINYLNLIFDATLDGINVLAKVLLRPYGNDVHVHLAAQNMAPQLYGTSIVHGVARVAVMQLLEDGWITLFDYRHNWHRNGIQEEPKIRLLKRLEEILECLESGGMVHGDFRMANIMLKIGEEEKAVLIDFDWAGEAGKVKYPVTRSDDLGYPGEPGGPISAGDDRQYFETWRNELNSTVDPQ</sequence>
<reference evidence="1" key="1">
    <citation type="submission" date="2021-06" db="EMBL/GenBank/DDBJ databases">
        <authorList>
            <person name="Kallberg Y."/>
            <person name="Tangrot J."/>
            <person name="Rosling A."/>
        </authorList>
    </citation>
    <scope>NUCLEOTIDE SEQUENCE</scope>
    <source>
        <strain evidence="1">CL356</strain>
    </source>
</reference>
<name>A0ACA9PKY2_9GLOM</name>
<gene>
    <name evidence="1" type="ORF">ACOLOM_LOCUS10776</name>
</gene>
<keyword evidence="2" id="KW-1185">Reference proteome</keyword>
<protein>
    <submittedName>
        <fullName evidence="1">5415_t:CDS:1</fullName>
    </submittedName>
</protein>
<evidence type="ECO:0000313" key="2">
    <source>
        <dbReference type="Proteomes" id="UP000789525"/>
    </source>
</evidence>